<keyword evidence="3" id="KW-1185">Reference proteome</keyword>
<dbReference type="Gramene" id="mRNA:HanXRQr2_Chr09g0398991">
    <property type="protein sequence ID" value="CDS:HanXRQr2_Chr09g0398991.1"/>
    <property type="gene ID" value="HanXRQr2_Chr09g0398991"/>
</dbReference>
<proteinExistence type="predicted"/>
<reference evidence="1 3" key="1">
    <citation type="journal article" date="2017" name="Nature">
        <title>The sunflower genome provides insights into oil metabolism, flowering and Asterid evolution.</title>
        <authorList>
            <person name="Badouin H."/>
            <person name="Gouzy J."/>
            <person name="Grassa C.J."/>
            <person name="Murat F."/>
            <person name="Staton S.E."/>
            <person name="Cottret L."/>
            <person name="Lelandais-Briere C."/>
            <person name="Owens G.L."/>
            <person name="Carrere S."/>
            <person name="Mayjonade B."/>
            <person name="Legrand L."/>
            <person name="Gill N."/>
            <person name="Kane N.C."/>
            <person name="Bowers J.E."/>
            <person name="Hubner S."/>
            <person name="Bellec A."/>
            <person name="Berard A."/>
            <person name="Berges H."/>
            <person name="Blanchet N."/>
            <person name="Boniface M.C."/>
            <person name="Brunel D."/>
            <person name="Catrice O."/>
            <person name="Chaidir N."/>
            <person name="Claudel C."/>
            <person name="Donnadieu C."/>
            <person name="Faraut T."/>
            <person name="Fievet G."/>
            <person name="Helmstetter N."/>
            <person name="King M."/>
            <person name="Knapp S.J."/>
            <person name="Lai Z."/>
            <person name="Le Paslier M.C."/>
            <person name="Lippi Y."/>
            <person name="Lorenzon L."/>
            <person name="Mandel J.R."/>
            <person name="Marage G."/>
            <person name="Marchand G."/>
            <person name="Marquand E."/>
            <person name="Bret-Mestries E."/>
            <person name="Morien E."/>
            <person name="Nambeesan S."/>
            <person name="Nguyen T."/>
            <person name="Pegot-Espagnet P."/>
            <person name="Pouilly N."/>
            <person name="Raftis F."/>
            <person name="Sallet E."/>
            <person name="Schiex T."/>
            <person name="Thomas J."/>
            <person name="Vandecasteele C."/>
            <person name="Vares D."/>
            <person name="Vear F."/>
            <person name="Vautrin S."/>
            <person name="Crespi M."/>
            <person name="Mangin B."/>
            <person name="Burke J.M."/>
            <person name="Salse J."/>
            <person name="Munos S."/>
            <person name="Vincourt P."/>
            <person name="Rieseberg L.H."/>
            <person name="Langlade N.B."/>
        </authorList>
    </citation>
    <scope>NUCLEOTIDE SEQUENCE [LARGE SCALE GENOMIC DNA]</scope>
    <source>
        <strain evidence="3">cv. SF193</strain>
        <tissue evidence="1">Leaves</tissue>
    </source>
</reference>
<name>A0A251V3M9_HELAN</name>
<dbReference type="EMBL" id="CM007893">
    <property type="protein sequence ID" value="OTG29572.1"/>
    <property type="molecule type" value="Genomic_DNA"/>
</dbReference>
<dbReference type="InParanoid" id="A0A251V3M9"/>
<organism evidence="2 3">
    <name type="scientific">Helianthus annuus</name>
    <name type="common">Common sunflower</name>
    <dbReference type="NCBI Taxonomy" id="4232"/>
    <lineage>
        <taxon>Eukaryota</taxon>
        <taxon>Viridiplantae</taxon>
        <taxon>Streptophyta</taxon>
        <taxon>Embryophyta</taxon>
        <taxon>Tracheophyta</taxon>
        <taxon>Spermatophyta</taxon>
        <taxon>Magnoliopsida</taxon>
        <taxon>eudicotyledons</taxon>
        <taxon>Gunneridae</taxon>
        <taxon>Pentapetalae</taxon>
        <taxon>asterids</taxon>
        <taxon>campanulids</taxon>
        <taxon>Asterales</taxon>
        <taxon>Asteraceae</taxon>
        <taxon>Asteroideae</taxon>
        <taxon>Heliantheae alliance</taxon>
        <taxon>Heliantheae</taxon>
        <taxon>Helianthus</taxon>
    </lineage>
</organism>
<reference evidence="2" key="2">
    <citation type="submission" date="2017-02" db="EMBL/GenBank/DDBJ databases">
        <title>Sunflower complete genome.</title>
        <authorList>
            <person name="Langlade N."/>
            <person name="Munos S."/>
        </authorList>
    </citation>
    <scope>NUCLEOTIDE SEQUENCE [LARGE SCALE GENOMIC DNA]</scope>
    <source>
        <tissue evidence="2">Leaves</tissue>
    </source>
</reference>
<dbReference type="AlphaFoldDB" id="A0A251V3M9"/>
<dbReference type="EMBL" id="MNCJ02000324">
    <property type="protein sequence ID" value="KAF5791806.1"/>
    <property type="molecule type" value="Genomic_DNA"/>
</dbReference>
<gene>
    <name evidence="2" type="ORF">HannXRQ_Chr04g0123751</name>
    <name evidence="1" type="ORF">HanXRQr2_Chr09g0398991</name>
</gene>
<evidence type="ECO:0000313" key="1">
    <source>
        <dbReference type="EMBL" id="KAF5791806.1"/>
    </source>
</evidence>
<protein>
    <submittedName>
        <fullName evidence="2">Uncharacterized protein</fullName>
    </submittedName>
</protein>
<evidence type="ECO:0000313" key="3">
    <source>
        <dbReference type="Proteomes" id="UP000215914"/>
    </source>
</evidence>
<dbReference type="Proteomes" id="UP000215914">
    <property type="component" value="Chromosome 4"/>
</dbReference>
<accession>A0A251V3M9</accession>
<evidence type="ECO:0000313" key="2">
    <source>
        <dbReference type="EMBL" id="OTG29572.1"/>
    </source>
</evidence>
<reference evidence="1" key="3">
    <citation type="submission" date="2020-06" db="EMBL/GenBank/DDBJ databases">
        <title>Helianthus annuus Genome sequencing and assembly Release 2.</title>
        <authorList>
            <person name="Gouzy J."/>
            <person name="Langlade N."/>
            <person name="Munos S."/>
        </authorList>
    </citation>
    <scope>NUCLEOTIDE SEQUENCE</scope>
    <source>
        <tissue evidence="1">Leaves</tissue>
    </source>
</reference>
<sequence length="53" mass="6023">MHRATVQSESIGVSYNLKHSLIKHTYMISNNKPYSYTTPQITRNSSLPQTLAN</sequence>